<evidence type="ECO:0000313" key="10">
    <source>
        <dbReference type="EMBL" id="OKH45631.1"/>
    </source>
</evidence>
<feature type="region of interest" description="Disordered" evidence="8">
    <location>
        <begin position="140"/>
        <end position="224"/>
    </location>
</feature>
<evidence type="ECO:0000256" key="1">
    <source>
        <dbReference type="ARBA" id="ARBA00004162"/>
    </source>
</evidence>
<evidence type="ECO:0000313" key="11">
    <source>
        <dbReference type="Proteomes" id="UP000185557"/>
    </source>
</evidence>
<dbReference type="STRING" id="549789.NIES30_19070"/>
<reference evidence="10 11" key="1">
    <citation type="submission" date="2016-11" db="EMBL/GenBank/DDBJ databases">
        <title>Draft Genome Sequences of Nine Cyanobacterial Strains from Diverse Habitats.</title>
        <authorList>
            <person name="Zhu T."/>
            <person name="Hou S."/>
            <person name="Lu X."/>
            <person name="Hess W.R."/>
        </authorList>
    </citation>
    <scope>NUCLEOTIDE SEQUENCE [LARGE SCALE GENOMIC DNA]</scope>
    <source>
        <strain evidence="10 11">NIES-30</strain>
    </source>
</reference>
<dbReference type="GO" id="GO:0015031">
    <property type="term" value="P:protein transport"/>
    <property type="evidence" value="ECO:0007669"/>
    <property type="project" value="UniProtKB-KW"/>
</dbReference>
<evidence type="ECO:0000256" key="6">
    <source>
        <dbReference type="ARBA" id="ARBA00023136"/>
    </source>
</evidence>
<keyword evidence="5 9" id="KW-1133">Transmembrane helix</keyword>
<dbReference type="OrthoDB" id="1682382at2"/>
<evidence type="ECO:0000256" key="3">
    <source>
        <dbReference type="ARBA" id="ARBA00022475"/>
    </source>
</evidence>
<protein>
    <submittedName>
        <fullName evidence="10">Biopolymer transporter ExbD</fullName>
    </submittedName>
</protein>
<proteinExistence type="inferred from homology"/>
<dbReference type="PANTHER" id="PTHR30558">
    <property type="entry name" value="EXBD MEMBRANE COMPONENT OF PMF-DRIVEN MACROMOLECULE IMPORT SYSTEM"/>
    <property type="match status" value="1"/>
</dbReference>
<feature type="compositionally biased region" description="Low complexity" evidence="8">
    <location>
        <begin position="168"/>
        <end position="198"/>
    </location>
</feature>
<keyword evidence="4 7" id="KW-0812">Transmembrane</keyword>
<keyword evidence="7" id="KW-0653">Protein transport</keyword>
<feature type="compositionally biased region" description="Pro residues" evidence="8">
    <location>
        <begin position="212"/>
        <end position="224"/>
    </location>
</feature>
<organism evidence="10 11">
    <name type="scientific">Phormidium tenue NIES-30</name>
    <dbReference type="NCBI Taxonomy" id="549789"/>
    <lineage>
        <taxon>Bacteria</taxon>
        <taxon>Bacillati</taxon>
        <taxon>Cyanobacteriota</taxon>
        <taxon>Cyanophyceae</taxon>
        <taxon>Oscillatoriophycideae</taxon>
        <taxon>Oscillatoriales</taxon>
        <taxon>Oscillatoriaceae</taxon>
        <taxon>Phormidium</taxon>
    </lineage>
</organism>
<evidence type="ECO:0000256" key="4">
    <source>
        <dbReference type="ARBA" id="ARBA00022692"/>
    </source>
</evidence>
<evidence type="ECO:0000256" key="5">
    <source>
        <dbReference type="ARBA" id="ARBA00022989"/>
    </source>
</evidence>
<evidence type="ECO:0000256" key="7">
    <source>
        <dbReference type="RuleBase" id="RU003879"/>
    </source>
</evidence>
<dbReference type="EMBL" id="MRCG01000016">
    <property type="protein sequence ID" value="OKH45631.1"/>
    <property type="molecule type" value="Genomic_DNA"/>
</dbReference>
<dbReference type="PANTHER" id="PTHR30558:SF3">
    <property type="entry name" value="BIOPOLYMER TRANSPORT PROTEIN EXBD-RELATED"/>
    <property type="match status" value="1"/>
</dbReference>
<keyword evidence="7" id="KW-0813">Transport</keyword>
<evidence type="ECO:0000256" key="9">
    <source>
        <dbReference type="SAM" id="Phobius"/>
    </source>
</evidence>
<accession>A0A1U7J1A7</accession>
<comment type="subcellular location">
    <subcellularLocation>
        <location evidence="1">Cell membrane</location>
        <topology evidence="1">Single-pass membrane protein</topology>
    </subcellularLocation>
    <subcellularLocation>
        <location evidence="7">Cell membrane</location>
        <topology evidence="7">Single-pass type II membrane protein</topology>
    </subcellularLocation>
</comment>
<keyword evidence="3" id="KW-1003">Cell membrane</keyword>
<dbReference type="RefSeq" id="WP_073610035.1">
    <property type="nucleotide sequence ID" value="NZ_MRCG01000016.1"/>
</dbReference>
<dbReference type="GO" id="GO:0022857">
    <property type="term" value="F:transmembrane transporter activity"/>
    <property type="evidence" value="ECO:0007669"/>
    <property type="project" value="InterPro"/>
</dbReference>
<dbReference type="AlphaFoldDB" id="A0A1U7J1A7"/>
<dbReference type="Pfam" id="PF02472">
    <property type="entry name" value="ExbD"/>
    <property type="match status" value="1"/>
</dbReference>
<name>A0A1U7J1A7_9CYAN</name>
<dbReference type="Gene3D" id="3.30.420.270">
    <property type="match status" value="1"/>
</dbReference>
<dbReference type="Proteomes" id="UP000185557">
    <property type="component" value="Unassembled WGS sequence"/>
</dbReference>
<comment type="similarity">
    <text evidence="2 7">Belongs to the ExbD/TolR family.</text>
</comment>
<keyword evidence="6 9" id="KW-0472">Membrane</keyword>
<keyword evidence="11" id="KW-1185">Reference proteome</keyword>
<dbReference type="InterPro" id="IPR003400">
    <property type="entry name" value="ExbD"/>
</dbReference>
<comment type="caution">
    <text evidence="10">The sequence shown here is derived from an EMBL/GenBank/DDBJ whole genome shotgun (WGS) entry which is preliminary data.</text>
</comment>
<feature type="transmembrane region" description="Helical" evidence="9">
    <location>
        <begin position="20"/>
        <end position="38"/>
    </location>
</feature>
<gene>
    <name evidence="10" type="ORF">NIES30_19070</name>
</gene>
<dbReference type="GO" id="GO:0005886">
    <property type="term" value="C:plasma membrane"/>
    <property type="evidence" value="ECO:0007669"/>
    <property type="project" value="UniProtKB-SubCell"/>
</dbReference>
<evidence type="ECO:0000256" key="2">
    <source>
        <dbReference type="ARBA" id="ARBA00005811"/>
    </source>
</evidence>
<evidence type="ECO:0000256" key="8">
    <source>
        <dbReference type="SAM" id="MobiDB-lite"/>
    </source>
</evidence>
<sequence>MKIDLLDNPSRDVHIEIVPLIDVIFCILTFFILAAVGLTRQQAIDLDLPTAQTGQALPGQVGQGADRLYVSIDAFGQVYLDQQPVPIELLRDVLGQFNQVNPGGLIVLYAARDARYEDVVVVLDELRAVGGDRVALATLPADTNLGPEDAAPGDDPAQLPEGFPQEAPEGQLPPGFGQPGSQPQSPSSPLFPSEPASPLQEPASPFQEPTSPRQPAPKPSPARP</sequence>